<organism evidence="2 3">
    <name type="scientific">Cutibacterium avidum</name>
    <dbReference type="NCBI Taxonomy" id="33010"/>
    <lineage>
        <taxon>Bacteria</taxon>
        <taxon>Bacillati</taxon>
        <taxon>Actinomycetota</taxon>
        <taxon>Actinomycetes</taxon>
        <taxon>Propionibacteriales</taxon>
        <taxon>Propionibacteriaceae</taxon>
        <taxon>Cutibacterium</taxon>
    </lineage>
</organism>
<dbReference type="RefSeq" id="WP_117189100.1">
    <property type="nucleotide sequence ID" value="NZ_JAQDJS010000010.1"/>
</dbReference>
<dbReference type="GO" id="GO:0008775">
    <property type="term" value="F:acetate CoA-transferase activity"/>
    <property type="evidence" value="ECO:0007669"/>
    <property type="project" value="InterPro"/>
</dbReference>
<dbReference type="InterPro" id="IPR046433">
    <property type="entry name" value="ActCoA_hydro"/>
</dbReference>
<feature type="domain" description="Acetyl-CoA hydrolase/transferase C-terminal" evidence="1">
    <location>
        <begin position="249"/>
        <end position="398"/>
    </location>
</feature>
<dbReference type="AlphaFoldDB" id="A0A3E2DHJ5"/>
<sequence length="405" mass="43384">MMDQVGLERVLRGVAGQPRVVCGGSGATPVPLLGIIDRCVETWRLVCINAPVGVPTRKDVVHETIFIGPGSRRAESLEYVPCRLSLAPSLYEERLAPDILVLHTSTPRNGTVSMGIEVQVLPAALDAAKRRGALIIAQVNPNMPHVLGDGIVDVDDIDIGVFVYASLPTASMPSPGPLARQIGDRVASRIRDGATLQVGIGAVPDAVVAQLPENIHVGVWTELLTDSIRLLDDAHTLDDRVVTGTFAMGTPALYEWIDDNPRVRLLRCETTNDPGTIAGQPKATSVNTALQVDLFGQVNATRVGTKIYSGVGGSTDFLVGAMHSPSGQALIAMRSWHPKANRSTIVDVLDSPVSAIQPSVIITEQGTAELFGNSQNEQVRQLIENTAHPDARDHLWRRAREFGLA</sequence>
<dbReference type="Gene3D" id="3.30.750.70">
    <property type="entry name" value="4-hydroxybutyrate coenzyme like domains"/>
    <property type="match status" value="1"/>
</dbReference>
<dbReference type="GO" id="GO:0006083">
    <property type="term" value="P:acetate metabolic process"/>
    <property type="evidence" value="ECO:0007669"/>
    <property type="project" value="InterPro"/>
</dbReference>
<dbReference type="Gene3D" id="3.40.1080.20">
    <property type="entry name" value="Acetyl-CoA hydrolase/transferase C-terminal domain"/>
    <property type="match status" value="1"/>
</dbReference>
<evidence type="ECO:0000313" key="3">
    <source>
        <dbReference type="Proteomes" id="UP000259211"/>
    </source>
</evidence>
<dbReference type="EMBL" id="NOWI01000004">
    <property type="protein sequence ID" value="RFT44842.1"/>
    <property type="molecule type" value="Genomic_DNA"/>
</dbReference>
<dbReference type="Gene3D" id="3.40.1080.10">
    <property type="entry name" value="Glutaconate Coenzyme A-transferase"/>
    <property type="match status" value="1"/>
</dbReference>
<evidence type="ECO:0000313" key="2">
    <source>
        <dbReference type="EMBL" id="RFT44842.1"/>
    </source>
</evidence>
<dbReference type="SUPFAM" id="SSF100950">
    <property type="entry name" value="NagB/RpiA/CoA transferase-like"/>
    <property type="match status" value="2"/>
</dbReference>
<protein>
    <submittedName>
        <fullName evidence="2">Acetyl-CoA hydrolase</fullName>
    </submittedName>
</protein>
<dbReference type="InterPro" id="IPR037171">
    <property type="entry name" value="NagB/RpiA_transferase-like"/>
</dbReference>
<reference evidence="2 3" key="1">
    <citation type="submission" date="2017-07" db="EMBL/GenBank/DDBJ databases">
        <authorList>
            <person name="Sun Z.S."/>
            <person name="Albrecht U."/>
            <person name="Echele G."/>
            <person name="Lee C.C."/>
        </authorList>
    </citation>
    <scope>NUCLEOTIDE SEQUENCE [LARGE SCALE GENOMIC DNA]</scope>
    <source>
        <strain evidence="2 3">P16-029</strain>
    </source>
</reference>
<dbReference type="GO" id="GO:0016787">
    <property type="term" value="F:hydrolase activity"/>
    <property type="evidence" value="ECO:0007669"/>
    <property type="project" value="UniProtKB-KW"/>
</dbReference>
<comment type="caution">
    <text evidence="2">The sequence shown here is derived from an EMBL/GenBank/DDBJ whole genome shotgun (WGS) entry which is preliminary data.</text>
</comment>
<dbReference type="Proteomes" id="UP000259211">
    <property type="component" value="Unassembled WGS sequence"/>
</dbReference>
<dbReference type="PANTHER" id="PTHR21432">
    <property type="entry name" value="ACETYL-COA HYDROLASE-RELATED"/>
    <property type="match status" value="1"/>
</dbReference>
<dbReference type="Pfam" id="PF13336">
    <property type="entry name" value="AcetylCoA_hyd_C"/>
    <property type="match status" value="1"/>
</dbReference>
<dbReference type="InterPro" id="IPR026888">
    <property type="entry name" value="AcetylCoA_hyd_C"/>
</dbReference>
<dbReference type="PANTHER" id="PTHR21432:SF20">
    <property type="entry name" value="ACETYL-COA HYDROLASE"/>
    <property type="match status" value="1"/>
</dbReference>
<proteinExistence type="predicted"/>
<gene>
    <name evidence="2" type="ORF">CHT91_05065</name>
</gene>
<evidence type="ECO:0000259" key="1">
    <source>
        <dbReference type="Pfam" id="PF13336"/>
    </source>
</evidence>
<dbReference type="InterPro" id="IPR038460">
    <property type="entry name" value="AcetylCoA_hyd_C_sf"/>
</dbReference>
<keyword evidence="2" id="KW-0378">Hydrolase</keyword>
<accession>A0A3E2DHJ5</accession>
<name>A0A3E2DHJ5_9ACTN</name>